<name>A0A8H6HD76_9AGAR</name>
<evidence type="ECO:0000313" key="2">
    <source>
        <dbReference type="Proteomes" id="UP000521943"/>
    </source>
</evidence>
<dbReference type="Proteomes" id="UP000521943">
    <property type="component" value="Unassembled WGS sequence"/>
</dbReference>
<proteinExistence type="predicted"/>
<accession>A0A8H6HD76</accession>
<organism evidence="1 2">
    <name type="scientific">Ephemerocybe angulata</name>
    <dbReference type="NCBI Taxonomy" id="980116"/>
    <lineage>
        <taxon>Eukaryota</taxon>
        <taxon>Fungi</taxon>
        <taxon>Dikarya</taxon>
        <taxon>Basidiomycota</taxon>
        <taxon>Agaricomycotina</taxon>
        <taxon>Agaricomycetes</taxon>
        <taxon>Agaricomycetidae</taxon>
        <taxon>Agaricales</taxon>
        <taxon>Agaricineae</taxon>
        <taxon>Psathyrellaceae</taxon>
        <taxon>Ephemerocybe</taxon>
    </lineage>
</organism>
<comment type="caution">
    <text evidence="1">The sequence shown here is derived from an EMBL/GenBank/DDBJ whole genome shotgun (WGS) entry which is preliminary data.</text>
</comment>
<dbReference type="AlphaFoldDB" id="A0A8H6HD76"/>
<keyword evidence="2" id="KW-1185">Reference proteome</keyword>
<protein>
    <submittedName>
        <fullName evidence="1">Uncharacterized protein</fullName>
    </submittedName>
</protein>
<gene>
    <name evidence="1" type="ORF">DFP72DRAFT_929593</name>
</gene>
<dbReference type="EMBL" id="JACGCI010000124">
    <property type="protein sequence ID" value="KAF6744265.1"/>
    <property type="molecule type" value="Genomic_DNA"/>
</dbReference>
<sequence length="199" mass="22113">MSSPIANPAPIVNTINGLSKESLSIDNGIATAKRDAAAFAENYGNHFQMVAELKDSTAQFSDRWVKVLLDSRDAASAIAVWYRRFSQVFLGMVSDIQTEGDRDDVVTEFKGFLEEGYPSAQFRLDSIAGLKQEFNNIEALVPQEIQKTMQVLQSATGPEWKQVIEKLQQDLVPVKAGSEQIERAFTGYASNLSRVYEKN</sequence>
<evidence type="ECO:0000313" key="1">
    <source>
        <dbReference type="EMBL" id="KAF6744265.1"/>
    </source>
</evidence>
<reference evidence="1 2" key="1">
    <citation type="submission" date="2020-07" db="EMBL/GenBank/DDBJ databases">
        <title>Comparative genomics of pyrophilous fungi reveals a link between fire events and developmental genes.</title>
        <authorList>
            <consortium name="DOE Joint Genome Institute"/>
            <person name="Steindorff A.S."/>
            <person name="Carver A."/>
            <person name="Calhoun S."/>
            <person name="Stillman K."/>
            <person name="Liu H."/>
            <person name="Lipzen A."/>
            <person name="Pangilinan J."/>
            <person name="Labutti K."/>
            <person name="Bruns T.D."/>
            <person name="Grigoriev I.V."/>
        </authorList>
    </citation>
    <scope>NUCLEOTIDE SEQUENCE [LARGE SCALE GENOMIC DNA]</scope>
    <source>
        <strain evidence="1 2">CBS 144469</strain>
    </source>
</reference>
<dbReference type="OrthoDB" id="3020067at2759"/>